<gene>
    <name evidence="1" type="ORF">NM208_g15130</name>
</gene>
<evidence type="ECO:0000313" key="1">
    <source>
        <dbReference type="EMBL" id="KAJ3513815.1"/>
    </source>
</evidence>
<evidence type="ECO:0000313" key="2">
    <source>
        <dbReference type="Proteomes" id="UP001148629"/>
    </source>
</evidence>
<protein>
    <submittedName>
        <fullName evidence="1">Uncharacterized protein</fullName>
    </submittedName>
</protein>
<dbReference type="EMBL" id="JANRMS010003893">
    <property type="protein sequence ID" value="KAJ3513815.1"/>
    <property type="molecule type" value="Genomic_DNA"/>
</dbReference>
<accession>A0ACC1RF41</accession>
<name>A0ACC1RF41_9HYPO</name>
<dbReference type="Proteomes" id="UP001148629">
    <property type="component" value="Unassembled WGS sequence"/>
</dbReference>
<comment type="caution">
    <text evidence="1">The sequence shown here is derived from an EMBL/GenBank/DDBJ whole genome shotgun (WGS) entry which is preliminary data.</text>
</comment>
<keyword evidence="2" id="KW-1185">Reference proteome</keyword>
<proteinExistence type="predicted"/>
<sequence length="156" mass="16932">MASSLPSFPRVVFTIIEPISLVGGFLGAVTNPAWFIGEQVPQKHVPVTPENSIVVAWQLGNLYLLLAFIGLAVLSTTSENKVVRAYLVALWLGDVGHIGFSCYGLGWNRLMDPAGWNAMAWGNIGVTLFLLLTRTAYFTGLFGPDHVTTIKARKNA</sequence>
<reference evidence="1" key="1">
    <citation type="submission" date="2022-08" db="EMBL/GenBank/DDBJ databases">
        <title>Genome Sequence of Fusarium decemcellulare.</title>
        <authorList>
            <person name="Buettner E."/>
        </authorList>
    </citation>
    <scope>NUCLEOTIDE SEQUENCE</scope>
    <source>
        <strain evidence="1">Babe19</strain>
    </source>
</reference>
<organism evidence="1 2">
    <name type="scientific">Fusarium decemcellulare</name>
    <dbReference type="NCBI Taxonomy" id="57161"/>
    <lineage>
        <taxon>Eukaryota</taxon>
        <taxon>Fungi</taxon>
        <taxon>Dikarya</taxon>
        <taxon>Ascomycota</taxon>
        <taxon>Pezizomycotina</taxon>
        <taxon>Sordariomycetes</taxon>
        <taxon>Hypocreomycetidae</taxon>
        <taxon>Hypocreales</taxon>
        <taxon>Nectriaceae</taxon>
        <taxon>Fusarium</taxon>
        <taxon>Fusarium decemcellulare species complex</taxon>
    </lineage>
</organism>